<sequence length="196" mass="22778">MNFFKKLFSSKKETHPSEKNEEGTPFNTIYSTEYFDKRYTEDHIENGMLDGCLKMVESYFIDNKIERKIAHPMNHPTNLDQVDQDGLGFVLYCKAFQLGEKEATLFLAYAFSDFLITRYGFKLFKDATPEYPLRGMTLKYDRNGLVLSLYPYEYASKVLTGNQTFSEMNERLDAQLAKMPNMDDLLSTNKNSKNNP</sequence>
<keyword evidence="3" id="KW-1185">Reference proteome</keyword>
<feature type="compositionally biased region" description="Basic and acidic residues" evidence="1">
    <location>
        <begin position="10"/>
        <end position="22"/>
    </location>
</feature>
<protein>
    <submittedName>
        <fullName evidence="2">Uncharacterized protein</fullName>
    </submittedName>
</protein>
<dbReference type="EMBL" id="JBHSFV010000001">
    <property type="protein sequence ID" value="MFC4632285.1"/>
    <property type="molecule type" value="Genomic_DNA"/>
</dbReference>
<name>A0ABV9HTI3_9FLAO</name>
<comment type="caution">
    <text evidence="2">The sequence shown here is derived from an EMBL/GenBank/DDBJ whole genome shotgun (WGS) entry which is preliminary data.</text>
</comment>
<evidence type="ECO:0000313" key="2">
    <source>
        <dbReference type="EMBL" id="MFC4632285.1"/>
    </source>
</evidence>
<evidence type="ECO:0000256" key="1">
    <source>
        <dbReference type="SAM" id="MobiDB-lite"/>
    </source>
</evidence>
<evidence type="ECO:0000313" key="3">
    <source>
        <dbReference type="Proteomes" id="UP001596043"/>
    </source>
</evidence>
<proteinExistence type="predicted"/>
<dbReference type="RefSeq" id="WP_379976471.1">
    <property type="nucleotide sequence ID" value="NZ_JBHSFV010000001.1"/>
</dbReference>
<feature type="region of interest" description="Disordered" evidence="1">
    <location>
        <begin position="1"/>
        <end position="24"/>
    </location>
</feature>
<organism evidence="2 3">
    <name type="scientific">Dokdonia ponticola</name>
    <dbReference type="NCBI Taxonomy" id="2041041"/>
    <lineage>
        <taxon>Bacteria</taxon>
        <taxon>Pseudomonadati</taxon>
        <taxon>Bacteroidota</taxon>
        <taxon>Flavobacteriia</taxon>
        <taxon>Flavobacteriales</taxon>
        <taxon>Flavobacteriaceae</taxon>
        <taxon>Dokdonia</taxon>
    </lineage>
</organism>
<gene>
    <name evidence="2" type="ORF">ACFO3O_00085</name>
</gene>
<dbReference type="Proteomes" id="UP001596043">
    <property type="component" value="Unassembled WGS sequence"/>
</dbReference>
<reference evidence="3" key="1">
    <citation type="journal article" date="2019" name="Int. J. Syst. Evol. Microbiol.">
        <title>The Global Catalogue of Microorganisms (GCM) 10K type strain sequencing project: providing services to taxonomists for standard genome sequencing and annotation.</title>
        <authorList>
            <consortium name="The Broad Institute Genomics Platform"/>
            <consortium name="The Broad Institute Genome Sequencing Center for Infectious Disease"/>
            <person name="Wu L."/>
            <person name="Ma J."/>
        </authorList>
    </citation>
    <scope>NUCLEOTIDE SEQUENCE [LARGE SCALE GENOMIC DNA]</scope>
    <source>
        <strain evidence="3">YJ-61-S</strain>
    </source>
</reference>
<accession>A0ABV9HTI3</accession>